<dbReference type="EMBL" id="BMKN01000002">
    <property type="protein sequence ID" value="GGE55487.1"/>
    <property type="molecule type" value="Genomic_DNA"/>
</dbReference>
<accession>A0A917EKX5</accession>
<sequence length="347" mass="39124">MRRILFLIFTVWVPIAAQAQTYPDYTETYVNDFADLLPEADEARIRDKLIELKEKKDIEFTVVTINLMSNYGHSGAIEPFATGLFNYWGVGDAQRNDGVMMLIARFDREMRIEVGAGYGTRMNKPMQIVIDSNILPYFRRDDYIGGIEEGVDEVILELTGRYPGEYDKSTASHLWGGVMDIIHGLGNWLWAILGPLMLIPVQAYRRWKRNTPRICPRDGSKMVRLDEVWDDNHLQQGQIKEEQLKSVDYDVWDCPKCNHVTVEGYKAWFSQYGACRSCGYRTVEGDTTVLKTATTSSTGKKRIDYHCHHCQDAWSVTRTIPKKSKSASSSGGFGGGSSSGGGASGSW</sequence>
<reference evidence="4" key="2">
    <citation type="submission" date="2020-09" db="EMBL/GenBank/DDBJ databases">
        <authorList>
            <person name="Sun Q."/>
            <person name="Zhou Y."/>
        </authorList>
    </citation>
    <scope>NUCLEOTIDE SEQUENCE</scope>
    <source>
        <strain evidence="4">CGMCC 1.16012</strain>
    </source>
</reference>
<keyword evidence="2" id="KW-0732">Signal</keyword>
<reference evidence="4" key="1">
    <citation type="journal article" date="2014" name="Int. J. Syst. Evol. Microbiol.">
        <title>Complete genome sequence of Corynebacterium casei LMG S-19264T (=DSM 44701T), isolated from a smear-ripened cheese.</title>
        <authorList>
            <consortium name="US DOE Joint Genome Institute (JGI-PGF)"/>
            <person name="Walter F."/>
            <person name="Albersmeier A."/>
            <person name="Kalinowski J."/>
            <person name="Ruckert C."/>
        </authorList>
    </citation>
    <scope>NUCLEOTIDE SEQUENCE</scope>
    <source>
        <strain evidence="4">CGMCC 1.16012</strain>
    </source>
</reference>
<evidence type="ECO:0000259" key="3">
    <source>
        <dbReference type="Pfam" id="PF04536"/>
    </source>
</evidence>
<evidence type="ECO:0000313" key="5">
    <source>
        <dbReference type="Proteomes" id="UP000606730"/>
    </source>
</evidence>
<keyword evidence="5" id="KW-1185">Reference proteome</keyword>
<dbReference type="AlphaFoldDB" id="A0A917EKX5"/>
<dbReference type="PANTHER" id="PTHR30373:SF2">
    <property type="entry name" value="UPF0603 PROTEIN YGCG"/>
    <property type="match status" value="1"/>
</dbReference>
<evidence type="ECO:0000313" key="4">
    <source>
        <dbReference type="EMBL" id="GGE55487.1"/>
    </source>
</evidence>
<evidence type="ECO:0000256" key="1">
    <source>
        <dbReference type="SAM" id="MobiDB-lite"/>
    </source>
</evidence>
<comment type="caution">
    <text evidence="4">The sequence shown here is derived from an EMBL/GenBank/DDBJ whole genome shotgun (WGS) entry which is preliminary data.</text>
</comment>
<feature type="region of interest" description="Disordered" evidence="1">
    <location>
        <begin position="321"/>
        <end position="347"/>
    </location>
</feature>
<feature type="domain" description="TPM" evidence="3">
    <location>
        <begin position="30"/>
        <end position="154"/>
    </location>
</feature>
<feature type="compositionally biased region" description="Gly residues" evidence="1">
    <location>
        <begin position="331"/>
        <end position="347"/>
    </location>
</feature>
<organism evidence="4 5">
    <name type="scientific">Actibacterium pelagium</name>
    <dbReference type="NCBI Taxonomy" id="2029103"/>
    <lineage>
        <taxon>Bacteria</taxon>
        <taxon>Pseudomonadati</taxon>
        <taxon>Pseudomonadota</taxon>
        <taxon>Alphaproteobacteria</taxon>
        <taxon>Rhodobacterales</taxon>
        <taxon>Roseobacteraceae</taxon>
        <taxon>Actibacterium</taxon>
    </lineage>
</organism>
<dbReference type="PANTHER" id="PTHR30373">
    <property type="entry name" value="UPF0603 PROTEIN YGCG"/>
    <property type="match status" value="1"/>
</dbReference>
<dbReference type="Proteomes" id="UP000606730">
    <property type="component" value="Unassembled WGS sequence"/>
</dbReference>
<feature type="signal peptide" evidence="2">
    <location>
        <begin position="1"/>
        <end position="19"/>
    </location>
</feature>
<dbReference type="Pfam" id="PF04536">
    <property type="entry name" value="TPM_phosphatase"/>
    <property type="match status" value="1"/>
</dbReference>
<evidence type="ECO:0000256" key="2">
    <source>
        <dbReference type="SAM" id="SignalP"/>
    </source>
</evidence>
<dbReference type="Gene3D" id="3.10.310.50">
    <property type="match status" value="1"/>
</dbReference>
<gene>
    <name evidence="4" type="ORF">GCM10011517_23850</name>
</gene>
<proteinExistence type="predicted"/>
<dbReference type="RefSeq" id="WP_188720507.1">
    <property type="nucleotide sequence ID" value="NZ_BMKN01000002.1"/>
</dbReference>
<protein>
    <recommendedName>
        <fullName evidence="3">TPM domain-containing protein</fullName>
    </recommendedName>
</protein>
<feature type="chain" id="PRO_5037380094" description="TPM domain-containing protein" evidence="2">
    <location>
        <begin position="20"/>
        <end position="347"/>
    </location>
</feature>
<dbReference type="InterPro" id="IPR007621">
    <property type="entry name" value="TPM_dom"/>
</dbReference>
<name>A0A917EKX5_9RHOB</name>